<evidence type="ECO:0000313" key="13">
    <source>
        <dbReference type="Proteomes" id="UP000630353"/>
    </source>
</evidence>
<comment type="catalytic activity">
    <reaction evidence="1">
        <text>ATP + protein L-histidine = ADP + protein N-phospho-L-histidine.</text>
        <dbReference type="EC" id="2.7.13.3"/>
    </reaction>
</comment>
<dbReference type="CDD" id="cd00082">
    <property type="entry name" value="HisKA"/>
    <property type="match status" value="1"/>
</dbReference>
<gene>
    <name evidence="12" type="ORF">GCM10017083_24620</name>
</gene>
<dbReference type="SUPFAM" id="SSF55874">
    <property type="entry name" value="ATPase domain of HSP90 chaperone/DNA topoisomerase II/histidine kinase"/>
    <property type="match status" value="1"/>
</dbReference>
<evidence type="ECO:0000259" key="11">
    <source>
        <dbReference type="PROSITE" id="PS50109"/>
    </source>
</evidence>
<dbReference type="CDD" id="cd16922">
    <property type="entry name" value="HATPase_EvgS-ArcB-TorS-like"/>
    <property type="match status" value="1"/>
</dbReference>
<organism evidence="12 13">
    <name type="scientific">Thalassobaculum fulvum</name>
    <dbReference type="NCBI Taxonomy" id="1633335"/>
    <lineage>
        <taxon>Bacteria</taxon>
        <taxon>Pseudomonadati</taxon>
        <taxon>Pseudomonadota</taxon>
        <taxon>Alphaproteobacteria</taxon>
        <taxon>Rhodospirillales</taxon>
        <taxon>Thalassobaculaceae</taxon>
        <taxon>Thalassobaculum</taxon>
    </lineage>
</organism>
<reference evidence="12" key="2">
    <citation type="submission" date="2020-09" db="EMBL/GenBank/DDBJ databases">
        <authorList>
            <person name="Sun Q."/>
            <person name="Kim S."/>
        </authorList>
    </citation>
    <scope>NUCLEOTIDE SEQUENCE</scope>
    <source>
        <strain evidence="12">KCTC 42651</strain>
    </source>
</reference>
<dbReference type="GO" id="GO:0000155">
    <property type="term" value="F:phosphorelay sensor kinase activity"/>
    <property type="evidence" value="ECO:0007669"/>
    <property type="project" value="InterPro"/>
</dbReference>
<feature type="domain" description="Histidine kinase" evidence="11">
    <location>
        <begin position="468"/>
        <end position="689"/>
    </location>
</feature>
<dbReference type="InterPro" id="IPR003594">
    <property type="entry name" value="HATPase_dom"/>
</dbReference>
<dbReference type="GO" id="GO:0097272">
    <property type="term" value="P:ammonium homeostasis"/>
    <property type="evidence" value="ECO:0007669"/>
    <property type="project" value="TreeGrafter"/>
</dbReference>
<keyword evidence="7 10" id="KW-1133">Transmembrane helix</keyword>
<keyword evidence="5" id="KW-0597">Phosphoprotein</keyword>
<feature type="transmembrane region" description="Helical" evidence="10">
    <location>
        <begin position="224"/>
        <end position="247"/>
    </location>
</feature>
<dbReference type="InterPro" id="IPR004358">
    <property type="entry name" value="Sig_transdc_His_kin-like_C"/>
</dbReference>
<comment type="caution">
    <text evidence="12">The sequence shown here is derived from an EMBL/GenBank/DDBJ whole genome shotgun (WGS) entry which is preliminary data.</text>
</comment>
<dbReference type="InterPro" id="IPR024041">
    <property type="entry name" value="NH4_transpt_AmtB-like_dom"/>
</dbReference>
<dbReference type="SUPFAM" id="SSF111352">
    <property type="entry name" value="Ammonium transporter"/>
    <property type="match status" value="1"/>
</dbReference>
<dbReference type="SMART" id="SM00387">
    <property type="entry name" value="HATPase_c"/>
    <property type="match status" value="1"/>
</dbReference>
<dbReference type="InterPro" id="IPR029020">
    <property type="entry name" value="Ammonium/urea_transptr"/>
</dbReference>
<reference evidence="12" key="1">
    <citation type="journal article" date="2014" name="Int. J. Syst. Evol. Microbiol.">
        <title>Complete genome sequence of Corynebacterium casei LMG S-19264T (=DSM 44701T), isolated from a smear-ripened cheese.</title>
        <authorList>
            <consortium name="US DOE Joint Genome Institute (JGI-PGF)"/>
            <person name="Walter F."/>
            <person name="Albersmeier A."/>
            <person name="Kalinowski J."/>
            <person name="Ruckert C."/>
        </authorList>
    </citation>
    <scope>NUCLEOTIDE SEQUENCE</scope>
    <source>
        <strain evidence="12">KCTC 42651</strain>
    </source>
</reference>
<dbReference type="InterPro" id="IPR005467">
    <property type="entry name" value="His_kinase_dom"/>
</dbReference>
<dbReference type="RefSeq" id="WP_189989881.1">
    <property type="nucleotide sequence ID" value="NZ_BMZS01000005.1"/>
</dbReference>
<feature type="transmembrane region" description="Helical" evidence="10">
    <location>
        <begin position="47"/>
        <end position="67"/>
    </location>
</feature>
<feature type="transmembrane region" description="Helical" evidence="10">
    <location>
        <begin position="254"/>
        <end position="272"/>
    </location>
</feature>
<dbReference type="Proteomes" id="UP000630353">
    <property type="component" value="Unassembled WGS sequence"/>
</dbReference>
<dbReference type="SUPFAM" id="SSF47384">
    <property type="entry name" value="Homodimeric domain of signal transducing histidine kinase"/>
    <property type="match status" value="1"/>
</dbReference>
<dbReference type="AlphaFoldDB" id="A0A919CPL2"/>
<keyword evidence="8 10" id="KW-0472">Membrane</keyword>
<dbReference type="PANTHER" id="PTHR11730">
    <property type="entry name" value="AMMONIUM TRANSPORTER"/>
    <property type="match status" value="1"/>
</dbReference>
<evidence type="ECO:0000256" key="3">
    <source>
        <dbReference type="ARBA" id="ARBA00005887"/>
    </source>
</evidence>
<sequence length="699" mass="73917">MPPDAAPLDVAWMIVAAGLVFVMQVGFCALEAGFVRARNTINVAAKNLIDFCVAGAVFWAFGFALMFGAPPALSSAEGIGWPAAFFLFQLMFCGTATTIVSGAVAERIRYVGYVAVSAMIAGVIYPIAGGWAWAGADGGPAGWLEAAGFVDFAGSTVVHSVGGWVALAAVLVIGPRIGRFQDGGMTPQPHSLPLAAIGAMLLWFGWIGFNGGSTLALDGRVAPIIVHTMLAGCFGGLVAQAVAAAITRRARVDALLNGILGGLVAITANCHVVDAGEAAVIGAVGGAIVPFGMILLERLRIDDAVGAIPVHLFAGIWGTLAVALFGDPAILGRGWLEQLGVQALGVASIGAFAFGATYLVLRGINLVTPLRISADGERIGLNAAEHDASSAMQDLIVAMEDHFRSGRMDDPIPVEIGSEVEPIARQYNRVVARVRADTRRMEQSVEALASAKSEAEAANRAKSAFLANMSHELRTPLNAVIGFSDLLGNEPFGKLGDPRYKTYAEDIRMAGEHLLTLVNDLLDHSRIEAGKVELHEVDVDVRAVVRRVGRMMEDLASSRGLTLDIHVDAELPRLRADERLVRQILLNLVSNAVKFTEKGGRIEVVGRLEPDERIALVVADTGIGMDRADIGRAMEPFVQLNDRYDKSYGGTGLGLPLVKSMVRLHGGTLTIDSIKGHGTTVSVRFPEDRTLRKATEAAE</sequence>
<dbReference type="PRINTS" id="PR00344">
    <property type="entry name" value="BCTRLSENSOR"/>
</dbReference>
<dbReference type="GO" id="GO:0005886">
    <property type="term" value="C:plasma membrane"/>
    <property type="evidence" value="ECO:0007669"/>
    <property type="project" value="UniProtKB-SubCell"/>
</dbReference>
<keyword evidence="6 10" id="KW-0812">Transmembrane</keyword>
<protein>
    <recommendedName>
        <fullName evidence="10">Ammonium transporter</fullName>
    </recommendedName>
</protein>
<name>A0A919CPL2_9PROT</name>
<dbReference type="GO" id="GO:0008519">
    <property type="term" value="F:ammonium channel activity"/>
    <property type="evidence" value="ECO:0007669"/>
    <property type="project" value="InterPro"/>
</dbReference>
<evidence type="ECO:0000256" key="8">
    <source>
        <dbReference type="ARBA" id="ARBA00023136"/>
    </source>
</evidence>
<comment type="similarity">
    <text evidence="3 10">Belongs to the ammonia transporter channel (TC 1.A.11.2) family.</text>
</comment>
<feature type="transmembrane region" description="Helical" evidence="10">
    <location>
        <begin position="110"/>
        <end position="132"/>
    </location>
</feature>
<dbReference type="Gene3D" id="1.10.3430.10">
    <property type="entry name" value="Ammonium transporter AmtB like domains"/>
    <property type="match status" value="1"/>
</dbReference>
<evidence type="ECO:0000256" key="10">
    <source>
        <dbReference type="RuleBase" id="RU362002"/>
    </source>
</evidence>
<evidence type="ECO:0000313" key="12">
    <source>
        <dbReference type="EMBL" id="GHD50860.1"/>
    </source>
</evidence>
<comment type="subcellular location">
    <subcellularLocation>
        <location evidence="10">Cell membrane</location>
        <topology evidence="10">Multi-pass membrane protein</topology>
    </subcellularLocation>
    <subcellularLocation>
        <location evidence="2">Membrane</location>
        <topology evidence="2">Multi-pass membrane protein</topology>
    </subcellularLocation>
</comment>
<feature type="transmembrane region" description="Helical" evidence="10">
    <location>
        <begin position="194"/>
        <end position="212"/>
    </location>
</feature>
<evidence type="ECO:0000256" key="7">
    <source>
        <dbReference type="ARBA" id="ARBA00022989"/>
    </source>
</evidence>
<evidence type="ECO:0000256" key="1">
    <source>
        <dbReference type="ARBA" id="ARBA00000085"/>
    </source>
</evidence>
<dbReference type="InterPro" id="IPR018047">
    <property type="entry name" value="Ammonium_transpt_CS"/>
</dbReference>
<dbReference type="Pfam" id="PF00512">
    <property type="entry name" value="HisKA"/>
    <property type="match status" value="1"/>
</dbReference>
<dbReference type="InterPro" id="IPR003661">
    <property type="entry name" value="HisK_dim/P_dom"/>
</dbReference>
<keyword evidence="13" id="KW-1185">Reference proteome</keyword>
<evidence type="ECO:0000256" key="2">
    <source>
        <dbReference type="ARBA" id="ARBA00004141"/>
    </source>
</evidence>
<feature type="transmembrane region" description="Helical" evidence="10">
    <location>
        <begin position="152"/>
        <end position="173"/>
    </location>
</feature>
<dbReference type="Pfam" id="PF00909">
    <property type="entry name" value="Ammonium_transp"/>
    <property type="match status" value="1"/>
</dbReference>
<dbReference type="NCBIfam" id="TIGR00836">
    <property type="entry name" value="amt"/>
    <property type="match status" value="1"/>
</dbReference>
<dbReference type="EMBL" id="BMZS01000005">
    <property type="protein sequence ID" value="GHD50860.1"/>
    <property type="molecule type" value="Genomic_DNA"/>
</dbReference>
<keyword evidence="9 10" id="KW-0924">Ammonia transport</keyword>
<evidence type="ECO:0000256" key="4">
    <source>
        <dbReference type="ARBA" id="ARBA00022448"/>
    </source>
</evidence>
<dbReference type="Pfam" id="PF02518">
    <property type="entry name" value="HATPase_c"/>
    <property type="match status" value="1"/>
</dbReference>
<feature type="transmembrane region" description="Helical" evidence="10">
    <location>
        <begin position="79"/>
        <end position="103"/>
    </location>
</feature>
<dbReference type="PANTHER" id="PTHR11730:SF6">
    <property type="entry name" value="AMMONIUM TRANSPORTER"/>
    <property type="match status" value="1"/>
</dbReference>
<dbReference type="InterPro" id="IPR001905">
    <property type="entry name" value="Ammonium_transpt"/>
</dbReference>
<accession>A0A919CPL2</accession>
<dbReference type="InterPro" id="IPR036890">
    <property type="entry name" value="HATPase_C_sf"/>
</dbReference>
<keyword evidence="4 10" id="KW-0813">Transport</keyword>
<evidence type="ECO:0000256" key="6">
    <source>
        <dbReference type="ARBA" id="ARBA00022692"/>
    </source>
</evidence>
<dbReference type="SMART" id="SM00388">
    <property type="entry name" value="HisKA"/>
    <property type="match status" value="1"/>
</dbReference>
<dbReference type="Gene3D" id="3.30.565.10">
    <property type="entry name" value="Histidine kinase-like ATPase, C-terminal domain"/>
    <property type="match status" value="1"/>
</dbReference>
<dbReference type="PROSITE" id="PS01219">
    <property type="entry name" value="AMMONIUM_TRANSP"/>
    <property type="match status" value="1"/>
</dbReference>
<dbReference type="InterPro" id="IPR036097">
    <property type="entry name" value="HisK_dim/P_sf"/>
</dbReference>
<feature type="transmembrane region" description="Helical" evidence="10">
    <location>
        <begin position="278"/>
        <end position="296"/>
    </location>
</feature>
<dbReference type="Gene3D" id="1.10.287.130">
    <property type="match status" value="1"/>
</dbReference>
<evidence type="ECO:0000256" key="5">
    <source>
        <dbReference type="ARBA" id="ARBA00022553"/>
    </source>
</evidence>
<proteinExistence type="inferred from homology"/>
<dbReference type="PROSITE" id="PS50109">
    <property type="entry name" value="HIS_KIN"/>
    <property type="match status" value="1"/>
</dbReference>
<feature type="transmembrane region" description="Helical" evidence="10">
    <location>
        <begin position="343"/>
        <end position="361"/>
    </location>
</feature>
<evidence type="ECO:0000256" key="9">
    <source>
        <dbReference type="ARBA" id="ARBA00023177"/>
    </source>
</evidence>
<feature type="transmembrane region" description="Helical" evidence="10">
    <location>
        <begin position="308"/>
        <end position="331"/>
    </location>
</feature>
<feature type="transmembrane region" description="Helical" evidence="10">
    <location>
        <begin position="12"/>
        <end position="35"/>
    </location>
</feature>